<comment type="caution">
    <text evidence="11">The sequence shown here is derived from an EMBL/GenBank/DDBJ whole genome shotgun (WGS) entry which is preliminary data.</text>
</comment>
<keyword evidence="8" id="KW-0862">Zinc</keyword>
<dbReference type="Proteomes" id="UP000239724">
    <property type="component" value="Unassembled WGS sequence"/>
</dbReference>
<evidence type="ECO:0000313" key="12">
    <source>
        <dbReference type="Proteomes" id="UP000239724"/>
    </source>
</evidence>
<dbReference type="InterPro" id="IPR011650">
    <property type="entry name" value="Peptidase_M20_dimer"/>
</dbReference>
<dbReference type="InterPro" id="IPR050072">
    <property type="entry name" value="Peptidase_M20A"/>
</dbReference>
<evidence type="ECO:0000256" key="7">
    <source>
        <dbReference type="ARBA" id="ARBA00022801"/>
    </source>
</evidence>
<organism evidence="11 12">
    <name type="scientific">Rhodopila globiformis</name>
    <name type="common">Rhodopseudomonas globiformis</name>
    <dbReference type="NCBI Taxonomy" id="1071"/>
    <lineage>
        <taxon>Bacteria</taxon>
        <taxon>Pseudomonadati</taxon>
        <taxon>Pseudomonadota</taxon>
        <taxon>Alphaproteobacteria</taxon>
        <taxon>Acetobacterales</taxon>
        <taxon>Acetobacteraceae</taxon>
        <taxon>Rhodopila</taxon>
    </lineage>
</organism>
<evidence type="ECO:0000256" key="2">
    <source>
        <dbReference type="ARBA" id="ARBA00005691"/>
    </source>
</evidence>
<dbReference type="PROSITE" id="PS00758">
    <property type="entry name" value="ARGE_DAPE_CPG2_1"/>
    <property type="match status" value="1"/>
</dbReference>
<dbReference type="PANTHER" id="PTHR43808">
    <property type="entry name" value="ACETYLORNITHINE DEACETYLASE"/>
    <property type="match status" value="1"/>
</dbReference>
<dbReference type="Pfam" id="PF01546">
    <property type="entry name" value="Peptidase_M20"/>
    <property type="match status" value="1"/>
</dbReference>
<evidence type="ECO:0000256" key="9">
    <source>
        <dbReference type="ARBA" id="ARBA00023285"/>
    </source>
</evidence>
<dbReference type="InterPro" id="IPR002933">
    <property type="entry name" value="Peptidase_M20"/>
</dbReference>
<evidence type="ECO:0000256" key="1">
    <source>
        <dbReference type="ARBA" id="ARBA00001947"/>
    </source>
</evidence>
<keyword evidence="7" id="KW-0378">Hydrolase</keyword>
<evidence type="ECO:0000256" key="8">
    <source>
        <dbReference type="ARBA" id="ARBA00022833"/>
    </source>
</evidence>
<evidence type="ECO:0000259" key="10">
    <source>
        <dbReference type="Pfam" id="PF07687"/>
    </source>
</evidence>
<evidence type="ECO:0000256" key="5">
    <source>
        <dbReference type="ARBA" id="ARBA00022605"/>
    </source>
</evidence>
<keyword evidence="4" id="KW-0055">Arginine biosynthesis</keyword>
<dbReference type="GO" id="GO:0008777">
    <property type="term" value="F:acetylornithine deacetylase activity"/>
    <property type="evidence" value="ECO:0007669"/>
    <property type="project" value="TreeGrafter"/>
</dbReference>
<keyword evidence="3" id="KW-0963">Cytoplasm</keyword>
<dbReference type="Gene3D" id="3.40.630.10">
    <property type="entry name" value="Zn peptidases"/>
    <property type="match status" value="1"/>
</dbReference>
<dbReference type="Gene3D" id="3.30.70.360">
    <property type="match status" value="1"/>
</dbReference>
<evidence type="ECO:0000256" key="3">
    <source>
        <dbReference type="ARBA" id="ARBA00022490"/>
    </source>
</evidence>
<keyword evidence="9" id="KW-0170">Cobalt</keyword>
<evidence type="ECO:0000313" key="11">
    <source>
        <dbReference type="EMBL" id="PPQ29207.1"/>
    </source>
</evidence>
<sequence>MQNSDVADRLTTAGVLERLVAFDTTSRNPNLGLIDFIRSLLDRHGVFYRVCTDASGQKAALHAIIGPREAGGLALSGHVDTVPVDGQAWTGDPFTLRRRNGTLIARGSCDMKGFVAACLAAVPDVQARGLRRPLHLFISYDEEVGCHGVKRLLRDLDESGLRPSYCVVGEPSRMQPVLAHKGKLNLNVSVRGLPGHSSEPGKGANAVQAAGEAIAWVAREARRLSAEGPFEDGFDPPHTTIHVGTMQGGSSLNIIPEHAGFAMEWRPIPGDAADRHVARMRAWIAATIEPAMKAVHPACGFAYDIALEMPGMALPADHALAEVVRQVSGRNDTGKVSYGTEGGFFETAGIPAIICGPGDIAQAHQPDEWIAESQLDACDQFIRRLADRLLL</sequence>
<keyword evidence="6" id="KW-0479">Metal-binding</keyword>
<keyword evidence="12" id="KW-1185">Reference proteome</keyword>
<dbReference type="OrthoDB" id="9809784at2"/>
<evidence type="ECO:0000256" key="6">
    <source>
        <dbReference type="ARBA" id="ARBA00022723"/>
    </source>
</evidence>
<dbReference type="GO" id="GO:0006526">
    <property type="term" value="P:L-arginine biosynthetic process"/>
    <property type="evidence" value="ECO:0007669"/>
    <property type="project" value="UniProtKB-KW"/>
</dbReference>
<gene>
    <name evidence="11" type="ORF">CCS01_22105</name>
</gene>
<dbReference type="InterPro" id="IPR036264">
    <property type="entry name" value="Bact_exopeptidase_dim_dom"/>
</dbReference>
<feature type="domain" description="Peptidase M20 dimerisation" evidence="10">
    <location>
        <begin position="179"/>
        <end position="287"/>
    </location>
</feature>
<dbReference type="NCBIfam" id="TIGR01892">
    <property type="entry name" value="AcOrn-deacetyl"/>
    <property type="match status" value="1"/>
</dbReference>
<dbReference type="EMBL" id="NHRY01000231">
    <property type="protein sequence ID" value="PPQ29207.1"/>
    <property type="molecule type" value="Genomic_DNA"/>
</dbReference>
<comment type="cofactor">
    <cofactor evidence="1">
        <name>Zn(2+)</name>
        <dbReference type="ChEBI" id="CHEBI:29105"/>
    </cofactor>
</comment>
<accession>A0A2S6N3Q5</accession>
<dbReference type="SUPFAM" id="SSF55031">
    <property type="entry name" value="Bacterial exopeptidase dimerisation domain"/>
    <property type="match status" value="1"/>
</dbReference>
<dbReference type="SUPFAM" id="SSF53187">
    <property type="entry name" value="Zn-dependent exopeptidases"/>
    <property type="match status" value="1"/>
</dbReference>
<name>A0A2S6N3Q5_RHOGL</name>
<protein>
    <submittedName>
        <fullName evidence="11">Acetylornithine deacetylase</fullName>
    </submittedName>
</protein>
<comment type="similarity">
    <text evidence="2">Belongs to the peptidase M20A family. ArgE subfamily.</text>
</comment>
<reference evidence="11 12" key="1">
    <citation type="journal article" date="2018" name="Arch. Microbiol.">
        <title>New insights into the metabolic potential of the phototrophic purple bacterium Rhodopila globiformis DSM 161(T) from its draft genome sequence and evidence for a vanadium-dependent nitrogenase.</title>
        <authorList>
            <person name="Imhoff J.F."/>
            <person name="Rahn T."/>
            <person name="Kunzel S."/>
            <person name="Neulinger S.C."/>
        </authorList>
    </citation>
    <scope>NUCLEOTIDE SEQUENCE [LARGE SCALE GENOMIC DNA]</scope>
    <source>
        <strain evidence="11 12">DSM 161</strain>
    </source>
</reference>
<dbReference type="CDD" id="cd03894">
    <property type="entry name" value="M20_ArgE"/>
    <property type="match status" value="1"/>
</dbReference>
<dbReference type="Pfam" id="PF07687">
    <property type="entry name" value="M20_dimer"/>
    <property type="match status" value="1"/>
</dbReference>
<proteinExistence type="inferred from homology"/>
<dbReference type="RefSeq" id="WP_104520990.1">
    <property type="nucleotide sequence ID" value="NZ_NHRY01000231.1"/>
</dbReference>
<dbReference type="AlphaFoldDB" id="A0A2S6N3Q5"/>
<dbReference type="InterPro" id="IPR001261">
    <property type="entry name" value="ArgE/DapE_CS"/>
</dbReference>
<evidence type="ECO:0000256" key="4">
    <source>
        <dbReference type="ARBA" id="ARBA00022571"/>
    </source>
</evidence>
<dbReference type="NCBIfam" id="NF005710">
    <property type="entry name" value="PRK07522.1"/>
    <property type="match status" value="1"/>
</dbReference>
<keyword evidence="5" id="KW-0028">Amino-acid biosynthesis</keyword>
<dbReference type="InterPro" id="IPR010169">
    <property type="entry name" value="AcOrn-deacetyl"/>
</dbReference>
<dbReference type="GO" id="GO:0046872">
    <property type="term" value="F:metal ion binding"/>
    <property type="evidence" value="ECO:0007669"/>
    <property type="project" value="UniProtKB-KW"/>
</dbReference>
<dbReference type="PANTHER" id="PTHR43808:SF31">
    <property type="entry name" value="N-ACETYL-L-CITRULLINE DEACETYLASE"/>
    <property type="match status" value="1"/>
</dbReference>